<dbReference type="EMBL" id="DWYS01000163">
    <property type="protein sequence ID" value="HJB08834.1"/>
    <property type="molecule type" value="Genomic_DNA"/>
</dbReference>
<reference evidence="20" key="1">
    <citation type="journal article" date="2021" name="PeerJ">
        <title>Extensive microbial diversity within the chicken gut microbiome revealed by metagenomics and culture.</title>
        <authorList>
            <person name="Gilroy R."/>
            <person name="Ravi A."/>
            <person name="Getino M."/>
            <person name="Pursley I."/>
            <person name="Horton D.L."/>
            <person name="Alikhan N.F."/>
            <person name="Baker D."/>
            <person name="Gharbi K."/>
            <person name="Hall N."/>
            <person name="Watson M."/>
            <person name="Adriaenssens E.M."/>
            <person name="Foster-Nyarko E."/>
            <person name="Jarju S."/>
            <person name="Secka A."/>
            <person name="Antonio M."/>
            <person name="Oren A."/>
            <person name="Chaudhuri R.R."/>
            <person name="La Ragione R."/>
            <person name="Hildebrand F."/>
            <person name="Pallen M.J."/>
        </authorList>
    </citation>
    <scope>NUCLEOTIDE SEQUENCE</scope>
    <source>
        <strain evidence="20">CHK188-4685</strain>
    </source>
</reference>
<sequence length="261" mass="28238">MNGFYSLLIAVSMYSKVPVPSVNWSRERMGYVMCWFPVVGVICGIALFVWVKVGNILHLSSEMTGIVASIVPILVTGGIHMDGFLDTCDALSSYGEREKKLEILKDPHVGAFGVIACGLYLLICAGVMCELAGRGRLLLAAPAFVMERAFSGLSVVFFPCAKNSGLAATFSDGAKRKAAAVCLTMWLTASFLMAFWVGRETGNGLAFAVGLLAVQGAVFFWYRYKSRKEFGGITGDLAGWFLQLCEGASLWWILAFSCFPG</sequence>
<evidence type="ECO:0000256" key="4">
    <source>
        <dbReference type="ARBA" id="ARBA00010561"/>
    </source>
</evidence>
<feature type="transmembrane region" description="Helical" evidence="19">
    <location>
        <begin position="109"/>
        <end position="129"/>
    </location>
</feature>
<comment type="function">
    <text evidence="14 19">Joins adenosylcobinamide-GDP and alpha-ribazole to generate adenosylcobalamin (Ado-cobalamin). Also synthesizes adenosylcobalamin 5'-phosphate from adenosylcobinamide-GDP and alpha-ribazole 5'-phosphate.</text>
</comment>
<dbReference type="HAMAP" id="MF_00719">
    <property type="entry name" value="CobS"/>
    <property type="match status" value="1"/>
</dbReference>
<evidence type="ECO:0000256" key="3">
    <source>
        <dbReference type="ARBA" id="ARBA00004663"/>
    </source>
</evidence>
<feature type="transmembrane region" description="Helical" evidence="19">
    <location>
        <begin position="29"/>
        <end position="51"/>
    </location>
</feature>
<dbReference type="GO" id="GO:0009236">
    <property type="term" value="P:cobalamin biosynthetic process"/>
    <property type="evidence" value="ECO:0007669"/>
    <property type="project" value="UniProtKB-UniRule"/>
</dbReference>
<name>A0A9D2LA62_9FIRM</name>
<keyword evidence="12 19" id="KW-1133">Transmembrane helix</keyword>
<accession>A0A9D2LA62</accession>
<dbReference type="GO" id="GO:0051073">
    <property type="term" value="F:adenosylcobinamide-GDP ribazoletransferase activity"/>
    <property type="evidence" value="ECO:0007669"/>
    <property type="project" value="UniProtKB-UniRule"/>
</dbReference>
<evidence type="ECO:0000256" key="19">
    <source>
        <dbReference type="HAMAP-Rule" id="MF_00719"/>
    </source>
</evidence>
<dbReference type="EC" id="2.7.8.26" evidence="5 19"/>
<evidence type="ECO:0000256" key="10">
    <source>
        <dbReference type="ARBA" id="ARBA00022692"/>
    </source>
</evidence>
<evidence type="ECO:0000256" key="15">
    <source>
        <dbReference type="ARBA" id="ARBA00032605"/>
    </source>
</evidence>
<evidence type="ECO:0000256" key="11">
    <source>
        <dbReference type="ARBA" id="ARBA00022842"/>
    </source>
</evidence>
<keyword evidence="7 19" id="KW-1003">Cell membrane</keyword>
<evidence type="ECO:0000313" key="20">
    <source>
        <dbReference type="EMBL" id="HJB08834.1"/>
    </source>
</evidence>
<protein>
    <recommendedName>
        <fullName evidence="6 19">Adenosylcobinamide-GDP ribazoletransferase</fullName>
        <ecNumber evidence="5 19">2.7.8.26</ecNumber>
    </recommendedName>
    <alternativeName>
        <fullName evidence="16 19">Cobalamin synthase</fullName>
    </alternativeName>
    <alternativeName>
        <fullName evidence="15 19">Cobalamin-5'-phosphate synthase</fullName>
    </alternativeName>
</protein>
<evidence type="ECO:0000256" key="1">
    <source>
        <dbReference type="ARBA" id="ARBA00001946"/>
    </source>
</evidence>
<keyword evidence="11 19" id="KW-0460">Magnesium</keyword>
<comment type="pathway">
    <text evidence="3 19">Cofactor biosynthesis; adenosylcobalamin biosynthesis; adenosylcobalamin from cob(II)yrinate a,c-diamide: step 7/7.</text>
</comment>
<organism evidence="20 21">
    <name type="scientific">Candidatus Enterocloster faecavium</name>
    <dbReference type="NCBI Taxonomy" id="2838560"/>
    <lineage>
        <taxon>Bacteria</taxon>
        <taxon>Bacillati</taxon>
        <taxon>Bacillota</taxon>
        <taxon>Clostridia</taxon>
        <taxon>Lachnospirales</taxon>
        <taxon>Lachnospiraceae</taxon>
        <taxon>Enterocloster</taxon>
    </lineage>
</organism>
<evidence type="ECO:0000256" key="6">
    <source>
        <dbReference type="ARBA" id="ARBA00015850"/>
    </source>
</evidence>
<evidence type="ECO:0000256" key="14">
    <source>
        <dbReference type="ARBA" id="ARBA00025228"/>
    </source>
</evidence>
<keyword evidence="10 19" id="KW-0812">Transmembrane</keyword>
<dbReference type="AlphaFoldDB" id="A0A9D2LA62"/>
<keyword evidence="8 19" id="KW-0169">Cobalamin biosynthesis</keyword>
<proteinExistence type="inferred from homology"/>
<evidence type="ECO:0000256" key="5">
    <source>
        <dbReference type="ARBA" id="ARBA00013200"/>
    </source>
</evidence>
<feature type="transmembrane region" description="Helical" evidence="19">
    <location>
        <begin position="178"/>
        <end position="198"/>
    </location>
</feature>
<keyword evidence="13 19" id="KW-0472">Membrane</keyword>
<evidence type="ECO:0000256" key="13">
    <source>
        <dbReference type="ARBA" id="ARBA00023136"/>
    </source>
</evidence>
<comment type="catalytic activity">
    <reaction evidence="18 19">
        <text>alpha-ribazole 5'-phosphate + adenosylcob(III)inamide-GDP = adenosylcob(III)alamin 5'-phosphate + GMP + H(+)</text>
        <dbReference type="Rhea" id="RHEA:23560"/>
        <dbReference type="ChEBI" id="CHEBI:15378"/>
        <dbReference type="ChEBI" id="CHEBI:57918"/>
        <dbReference type="ChEBI" id="CHEBI:58115"/>
        <dbReference type="ChEBI" id="CHEBI:60487"/>
        <dbReference type="ChEBI" id="CHEBI:60493"/>
        <dbReference type="EC" id="2.7.8.26"/>
    </reaction>
</comment>
<evidence type="ECO:0000313" key="21">
    <source>
        <dbReference type="Proteomes" id="UP000886804"/>
    </source>
</evidence>
<dbReference type="Proteomes" id="UP000886804">
    <property type="component" value="Unassembled WGS sequence"/>
</dbReference>
<dbReference type="Pfam" id="PF02654">
    <property type="entry name" value="CobS"/>
    <property type="match status" value="1"/>
</dbReference>
<reference evidence="20" key="2">
    <citation type="submission" date="2021-04" db="EMBL/GenBank/DDBJ databases">
        <authorList>
            <person name="Gilroy R."/>
        </authorList>
    </citation>
    <scope>NUCLEOTIDE SEQUENCE</scope>
    <source>
        <strain evidence="20">CHK188-4685</strain>
    </source>
</reference>
<dbReference type="PANTHER" id="PTHR34148">
    <property type="entry name" value="ADENOSYLCOBINAMIDE-GDP RIBAZOLETRANSFERASE"/>
    <property type="match status" value="1"/>
</dbReference>
<evidence type="ECO:0000256" key="8">
    <source>
        <dbReference type="ARBA" id="ARBA00022573"/>
    </source>
</evidence>
<dbReference type="GO" id="GO:0008818">
    <property type="term" value="F:cobalamin 5'-phosphate synthase activity"/>
    <property type="evidence" value="ECO:0007669"/>
    <property type="project" value="UniProtKB-UniRule"/>
</dbReference>
<dbReference type="PANTHER" id="PTHR34148:SF1">
    <property type="entry name" value="ADENOSYLCOBINAMIDE-GDP RIBAZOLETRANSFERASE"/>
    <property type="match status" value="1"/>
</dbReference>
<feature type="transmembrane region" description="Helical" evidence="19">
    <location>
        <begin position="63"/>
        <end position="81"/>
    </location>
</feature>
<comment type="cofactor">
    <cofactor evidence="1 19">
        <name>Mg(2+)</name>
        <dbReference type="ChEBI" id="CHEBI:18420"/>
    </cofactor>
</comment>
<keyword evidence="9 19" id="KW-0808">Transferase</keyword>
<feature type="transmembrane region" description="Helical" evidence="19">
    <location>
        <begin position="204"/>
        <end position="222"/>
    </location>
</feature>
<comment type="caution">
    <text evidence="20">The sequence shown here is derived from an EMBL/GenBank/DDBJ whole genome shotgun (WGS) entry which is preliminary data.</text>
</comment>
<evidence type="ECO:0000256" key="12">
    <source>
        <dbReference type="ARBA" id="ARBA00022989"/>
    </source>
</evidence>
<dbReference type="GO" id="GO:0005886">
    <property type="term" value="C:plasma membrane"/>
    <property type="evidence" value="ECO:0007669"/>
    <property type="project" value="UniProtKB-SubCell"/>
</dbReference>
<evidence type="ECO:0000256" key="16">
    <source>
        <dbReference type="ARBA" id="ARBA00032853"/>
    </source>
</evidence>
<comment type="catalytic activity">
    <reaction evidence="17 19">
        <text>alpha-ribazole + adenosylcob(III)inamide-GDP = adenosylcob(III)alamin + GMP + H(+)</text>
        <dbReference type="Rhea" id="RHEA:16049"/>
        <dbReference type="ChEBI" id="CHEBI:10329"/>
        <dbReference type="ChEBI" id="CHEBI:15378"/>
        <dbReference type="ChEBI" id="CHEBI:18408"/>
        <dbReference type="ChEBI" id="CHEBI:58115"/>
        <dbReference type="ChEBI" id="CHEBI:60487"/>
        <dbReference type="EC" id="2.7.8.26"/>
    </reaction>
</comment>
<evidence type="ECO:0000256" key="9">
    <source>
        <dbReference type="ARBA" id="ARBA00022679"/>
    </source>
</evidence>
<evidence type="ECO:0000256" key="2">
    <source>
        <dbReference type="ARBA" id="ARBA00004651"/>
    </source>
</evidence>
<evidence type="ECO:0000256" key="7">
    <source>
        <dbReference type="ARBA" id="ARBA00022475"/>
    </source>
</evidence>
<gene>
    <name evidence="19" type="primary">cobS</name>
    <name evidence="20" type="ORF">H9716_13400</name>
</gene>
<comment type="subcellular location">
    <subcellularLocation>
        <location evidence="2 19">Cell membrane</location>
        <topology evidence="2 19">Multi-pass membrane protein</topology>
    </subcellularLocation>
</comment>
<comment type="similarity">
    <text evidence="4 19">Belongs to the CobS family.</text>
</comment>
<evidence type="ECO:0000256" key="17">
    <source>
        <dbReference type="ARBA" id="ARBA00048623"/>
    </source>
</evidence>
<dbReference type="InterPro" id="IPR003805">
    <property type="entry name" value="CobS"/>
</dbReference>
<evidence type="ECO:0000256" key="18">
    <source>
        <dbReference type="ARBA" id="ARBA00049504"/>
    </source>
</evidence>